<dbReference type="PROSITE" id="PS50106">
    <property type="entry name" value="PDZ"/>
    <property type="match status" value="1"/>
</dbReference>
<keyword evidence="4" id="KW-1185">Reference proteome</keyword>
<dbReference type="Pfam" id="PF17820">
    <property type="entry name" value="PDZ_6"/>
    <property type="match status" value="1"/>
</dbReference>
<dbReference type="KEGG" id="fop:FNB79_07120"/>
<dbReference type="OrthoDB" id="3521766at2"/>
<feature type="signal peptide" evidence="1">
    <location>
        <begin position="1"/>
        <end position="18"/>
    </location>
</feature>
<organism evidence="3 4">
    <name type="scientific">Formosa sediminum</name>
    <dbReference type="NCBI Taxonomy" id="2594004"/>
    <lineage>
        <taxon>Bacteria</taxon>
        <taxon>Pseudomonadati</taxon>
        <taxon>Bacteroidota</taxon>
        <taxon>Flavobacteriia</taxon>
        <taxon>Flavobacteriales</taxon>
        <taxon>Flavobacteriaceae</taxon>
        <taxon>Formosa</taxon>
    </lineage>
</organism>
<evidence type="ECO:0000256" key="1">
    <source>
        <dbReference type="SAM" id="SignalP"/>
    </source>
</evidence>
<dbReference type="Gene3D" id="2.40.70.10">
    <property type="entry name" value="Acid Proteases"/>
    <property type="match status" value="2"/>
</dbReference>
<dbReference type="Proteomes" id="UP000319209">
    <property type="component" value="Chromosome"/>
</dbReference>
<keyword evidence="1" id="KW-0732">Signal</keyword>
<evidence type="ECO:0000313" key="4">
    <source>
        <dbReference type="Proteomes" id="UP000319209"/>
    </source>
</evidence>
<dbReference type="EMBL" id="CP041637">
    <property type="protein sequence ID" value="QDO95674.1"/>
    <property type="molecule type" value="Genomic_DNA"/>
</dbReference>
<accession>A0A516GVX8</accession>
<gene>
    <name evidence="3" type="ORF">FNB79_07120</name>
</gene>
<sequence>MKKICFFLIFMSFGGAFSYSQTGFILQNDKKFDKIRFKLINNLIVIPVEINGASLSFILDTGVSKPIVFSFLKETDSLQINNTEAYFLRGLGEGKSFEALKSENNIFRIGNAIKFNQDMYAIHDANLNFTPQLGVPIHGLIGFDLFKDFVVEINYAARYIKLHDPLFYKSKQCKSCETINLEFYNNKPYLNAEVKVNNVTVPVKLLIDSGGSDALWLFEDDDLGLHANGKYFTDFLGHGLSGSVYGKRAKINEIHIKSFTLKDVNVSYPDSLAITVAKQLKERNGSIAGNVLKRFNTVFNYKKAEVILKKNKFYKEAFSYNKSGIELEYHGDIVVKEEIYTVNDYANNGSRSDSNTLRVGLTPSYHYVLKPAFVIIELRENSPAAHAGLLVGDVILNINNKDTHRYTLQEIMHLFYGRENDEIKLIIDRNGIMSKFNFNLKSPL</sequence>
<dbReference type="AlphaFoldDB" id="A0A516GVX8"/>
<protein>
    <submittedName>
        <fullName evidence="3">PDZ domain-containing protein</fullName>
    </submittedName>
</protein>
<dbReference type="SUPFAM" id="SSF50156">
    <property type="entry name" value="PDZ domain-like"/>
    <property type="match status" value="1"/>
</dbReference>
<proteinExistence type="predicted"/>
<dbReference type="SMART" id="SM00228">
    <property type="entry name" value="PDZ"/>
    <property type="match status" value="1"/>
</dbReference>
<feature type="chain" id="PRO_5021961153" evidence="1">
    <location>
        <begin position="19"/>
        <end position="444"/>
    </location>
</feature>
<reference evidence="3 4" key="1">
    <citation type="submission" date="2019-07" db="EMBL/GenBank/DDBJ databases">
        <title>Genome sequencing for Formosa sp. PS13.</title>
        <authorList>
            <person name="Park S.-J."/>
        </authorList>
    </citation>
    <scope>NUCLEOTIDE SEQUENCE [LARGE SCALE GENOMIC DNA]</scope>
    <source>
        <strain evidence="3 4">PS13</strain>
    </source>
</reference>
<name>A0A516GVX8_9FLAO</name>
<dbReference type="InterPro" id="IPR021109">
    <property type="entry name" value="Peptidase_aspartic_dom_sf"/>
</dbReference>
<dbReference type="InterPro" id="IPR001478">
    <property type="entry name" value="PDZ"/>
</dbReference>
<evidence type="ECO:0000259" key="2">
    <source>
        <dbReference type="PROSITE" id="PS50106"/>
    </source>
</evidence>
<dbReference type="InterPro" id="IPR036034">
    <property type="entry name" value="PDZ_sf"/>
</dbReference>
<dbReference type="Pfam" id="PF13650">
    <property type="entry name" value="Asp_protease_2"/>
    <property type="match status" value="1"/>
</dbReference>
<feature type="domain" description="PDZ" evidence="2">
    <location>
        <begin position="351"/>
        <end position="415"/>
    </location>
</feature>
<dbReference type="InterPro" id="IPR041489">
    <property type="entry name" value="PDZ_6"/>
</dbReference>
<dbReference type="Gene3D" id="2.30.42.10">
    <property type="match status" value="1"/>
</dbReference>
<evidence type="ECO:0000313" key="3">
    <source>
        <dbReference type="EMBL" id="QDO95674.1"/>
    </source>
</evidence>